<dbReference type="Pfam" id="PF02525">
    <property type="entry name" value="Flavodoxin_2"/>
    <property type="match status" value="1"/>
</dbReference>
<keyword evidence="2" id="KW-0560">Oxidoreductase</keyword>
<dbReference type="SUPFAM" id="SSF52218">
    <property type="entry name" value="Flavoproteins"/>
    <property type="match status" value="1"/>
</dbReference>
<reference evidence="4 5" key="1">
    <citation type="submission" date="2016-06" db="EMBL/GenBank/DDBJ databases">
        <title>The sequenced genome of the ice-adhering bacterium Marinomonas primoryensis, from Antarctica.</title>
        <authorList>
            <person name="Graham L."/>
            <person name="Vance T.D.R."/>
            <person name="Davies P.L."/>
        </authorList>
    </citation>
    <scope>NUCLEOTIDE SEQUENCE [LARGE SCALE GENOMIC DNA]</scope>
    <source>
        <strain evidence="4 5">AceL</strain>
    </source>
</reference>
<evidence type="ECO:0000313" key="4">
    <source>
        <dbReference type="EMBL" id="AWY01991.1"/>
    </source>
</evidence>
<gene>
    <name evidence="4" type="ORF">A8139_20110</name>
</gene>
<accession>A0A2Z4PWM8</accession>
<dbReference type="GO" id="GO:0005829">
    <property type="term" value="C:cytosol"/>
    <property type="evidence" value="ECO:0007669"/>
    <property type="project" value="TreeGrafter"/>
</dbReference>
<evidence type="ECO:0000256" key="1">
    <source>
        <dbReference type="ARBA" id="ARBA00006252"/>
    </source>
</evidence>
<dbReference type="GO" id="GO:0003955">
    <property type="term" value="F:NAD(P)H dehydrogenase (quinone) activity"/>
    <property type="evidence" value="ECO:0007669"/>
    <property type="project" value="TreeGrafter"/>
</dbReference>
<name>A0A2Z4PWM8_9GAMM</name>
<dbReference type="OrthoDB" id="9798454at2"/>
<dbReference type="PANTHER" id="PTHR10204">
    <property type="entry name" value="NAD P H OXIDOREDUCTASE-RELATED"/>
    <property type="match status" value="1"/>
</dbReference>
<comment type="similarity">
    <text evidence="1">Belongs to the NAD(P)H dehydrogenase (quinone) family.</text>
</comment>
<organism evidence="4 5">
    <name type="scientific">Marinomonas primoryensis</name>
    <dbReference type="NCBI Taxonomy" id="178399"/>
    <lineage>
        <taxon>Bacteria</taxon>
        <taxon>Pseudomonadati</taxon>
        <taxon>Pseudomonadota</taxon>
        <taxon>Gammaproteobacteria</taxon>
        <taxon>Oceanospirillales</taxon>
        <taxon>Oceanospirillaceae</taxon>
        <taxon>Marinomonas</taxon>
    </lineage>
</organism>
<protein>
    <submittedName>
        <fullName evidence="4">Oxidoreductase</fullName>
    </submittedName>
</protein>
<feature type="domain" description="Flavodoxin-like fold" evidence="3">
    <location>
        <begin position="3"/>
        <end position="185"/>
    </location>
</feature>
<dbReference type="Gene3D" id="3.40.50.360">
    <property type="match status" value="1"/>
</dbReference>
<sequence length="191" mass="21506">MTKKIVVLGGNPKPNSYCQHLSDLYDIKASEHFDVRRFNLSNMEFNPSLDCGYDARQELEPCLVDFQKAILWADHIVIITPIWWGGLPAKLKGLFDRTFLPSFSFKYEGNNPLPLPLLKGKTSRIIVTMDAPSDYAEEQAAPALAQLDLYTLQFCGVEKAEITLFGSIIASNAEDKLHWEKTVQEIANKGQ</sequence>
<dbReference type="AlphaFoldDB" id="A0A2Z4PWM8"/>
<dbReference type="Proteomes" id="UP000249898">
    <property type="component" value="Chromosome"/>
</dbReference>
<dbReference type="InterPro" id="IPR003680">
    <property type="entry name" value="Flavodoxin_fold"/>
</dbReference>
<evidence type="ECO:0000256" key="2">
    <source>
        <dbReference type="ARBA" id="ARBA00023002"/>
    </source>
</evidence>
<evidence type="ECO:0000259" key="3">
    <source>
        <dbReference type="Pfam" id="PF02525"/>
    </source>
</evidence>
<evidence type="ECO:0000313" key="5">
    <source>
        <dbReference type="Proteomes" id="UP000249898"/>
    </source>
</evidence>
<dbReference type="EMBL" id="CP016181">
    <property type="protein sequence ID" value="AWY01991.1"/>
    <property type="molecule type" value="Genomic_DNA"/>
</dbReference>
<dbReference type="InterPro" id="IPR029039">
    <property type="entry name" value="Flavoprotein-like_sf"/>
</dbReference>
<dbReference type="PANTHER" id="PTHR10204:SF34">
    <property type="entry name" value="NAD(P)H DEHYDROGENASE [QUINONE] 1 ISOFORM 1"/>
    <property type="match status" value="1"/>
</dbReference>
<dbReference type="InterPro" id="IPR051545">
    <property type="entry name" value="NAD(P)H_dehydrogenase_qn"/>
</dbReference>
<dbReference type="RefSeq" id="WP_112140968.1">
    <property type="nucleotide sequence ID" value="NZ_CP016181.1"/>
</dbReference>
<proteinExistence type="inferred from homology"/>